<dbReference type="PROSITE" id="PS00092">
    <property type="entry name" value="N6_MTASE"/>
    <property type="match status" value="1"/>
</dbReference>
<dbReference type="PANTHER" id="PTHR47806">
    <property type="entry name" value="50S RIBOSOMAL PROTEIN L3 GLUTAMINE METHYLTRANSFERASE"/>
    <property type="match status" value="1"/>
</dbReference>
<dbReference type="EC" id="2.1.1.298" evidence="4"/>
<keyword evidence="6" id="KW-0689">Ribosomal protein</keyword>
<dbReference type="SUPFAM" id="SSF53335">
    <property type="entry name" value="S-adenosyl-L-methionine-dependent methyltransferases"/>
    <property type="match status" value="1"/>
</dbReference>
<keyword evidence="3 4" id="KW-0949">S-adenosyl-L-methionine</keyword>
<dbReference type="NCBIfam" id="TIGR00536">
    <property type="entry name" value="hemK_fam"/>
    <property type="match status" value="1"/>
</dbReference>
<dbReference type="GO" id="GO:0003676">
    <property type="term" value="F:nucleic acid binding"/>
    <property type="evidence" value="ECO:0007669"/>
    <property type="project" value="InterPro"/>
</dbReference>
<dbReference type="AlphaFoldDB" id="A0A450T605"/>
<evidence type="ECO:0000256" key="1">
    <source>
        <dbReference type="ARBA" id="ARBA00022603"/>
    </source>
</evidence>
<keyword evidence="1 4" id="KW-0489">Methyltransferase</keyword>
<dbReference type="EMBL" id="CAADEX010000107">
    <property type="protein sequence ID" value="VFJ62116.1"/>
    <property type="molecule type" value="Genomic_DNA"/>
</dbReference>
<dbReference type="CDD" id="cd02440">
    <property type="entry name" value="AdoMet_MTases"/>
    <property type="match status" value="1"/>
</dbReference>
<accession>A0A450T605</accession>
<organism evidence="6">
    <name type="scientific">Candidatus Kentrum sp. DK</name>
    <dbReference type="NCBI Taxonomy" id="2126562"/>
    <lineage>
        <taxon>Bacteria</taxon>
        <taxon>Pseudomonadati</taxon>
        <taxon>Pseudomonadota</taxon>
        <taxon>Gammaproteobacteria</taxon>
        <taxon>Candidatus Kentrum</taxon>
    </lineage>
</organism>
<proteinExistence type="inferred from homology"/>
<dbReference type="GO" id="GO:0005829">
    <property type="term" value="C:cytosol"/>
    <property type="evidence" value="ECO:0007669"/>
    <property type="project" value="TreeGrafter"/>
</dbReference>
<dbReference type="Gene3D" id="1.10.8.10">
    <property type="entry name" value="DNA helicase RuvA subunit, C-terminal domain"/>
    <property type="match status" value="1"/>
</dbReference>
<dbReference type="Pfam" id="PF05175">
    <property type="entry name" value="MTS"/>
    <property type="match status" value="1"/>
</dbReference>
<dbReference type="PANTHER" id="PTHR47806:SF1">
    <property type="entry name" value="RIBOSOMAL PROTEIN UL3 GLUTAMINE METHYLTRANSFERASE"/>
    <property type="match status" value="1"/>
</dbReference>
<gene>
    <name evidence="4" type="primary">prmB</name>
    <name evidence="6" type="ORF">BECKDK2373B_GA0170837_11076</name>
</gene>
<dbReference type="Gene3D" id="3.40.50.150">
    <property type="entry name" value="Vaccinia Virus protein VP39"/>
    <property type="match status" value="1"/>
</dbReference>
<comment type="function">
    <text evidence="4">Methylates ribosomal protein uL3 on a specific glutamine residue.</text>
</comment>
<evidence type="ECO:0000259" key="5">
    <source>
        <dbReference type="Pfam" id="PF05175"/>
    </source>
</evidence>
<reference evidence="6" key="1">
    <citation type="submission" date="2019-02" db="EMBL/GenBank/DDBJ databases">
        <authorList>
            <person name="Gruber-Vodicka R. H."/>
            <person name="Seah K. B. B."/>
        </authorList>
    </citation>
    <scope>NUCLEOTIDE SEQUENCE</scope>
    <source>
        <strain evidence="6">BECK_DK47</strain>
    </source>
</reference>
<dbReference type="HAMAP" id="MF_02125">
    <property type="entry name" value="L3_methyltr_PrmB"/>
    <property type="match status" value="1"/>
</dbReference>
<evidence type="ECO:0000256" key="2">
    <source>
        <dbReference type="ARBA" id="ARBA00022679"/>
    </source>
</evidence>
<evidence type="ECO:0000313" key="6">
    <source>
        <dbReference type="EMBL" id="VFJ62116.1"/>
    </source>
</evidence>
<evidence type="ECO:0000256" key="3">
    <source>
        <dbReference type="ARBA" id="ARBA00022691"/>
    </source>
</evidence>
<dbReference type="NCBIfam" id="TIGR03533">
    <property type="entry name" value="L3_gln_methyl"/>
    <property type="match status" value="1"/>
</dbReference>
<keyword evidence="6" id="KW-0687">Ribonucleoprotein</keyword>
<keyword evidence="2 4" id="KW-0808">Transferase</keyword>
<sequence>MQIEYFEPADCTGWDLVRWGASRFADAGIFFGHGTDNAVDEALVLARHALHLPPDIPGELLQGRLMEEERAAILALFSRRVNERIPAAYLTHEAWFAGLAFYVDERVLIPRSPMAEWIERGFEPWIDQEAYPAGPGRILDLGTGSGCIAIALALAFPEAEIDAVDISPGALAIARRNVRGHGLEDRVRLVESDLFDKLPSSGPYDLIVSNPPYVDADEMATMPAEYHYEPPLGLSGGDDGLMIVHRILAGAERFLAPAGILVVEVGASRPALEGAFPDAPFTWLALASGGENIFVICAEDLREYFCGNRE</sequence>
<protein>
    <recommendedName>
        <fullName evidence="4">Ribosomal protein uL3 glutamine methyltransferase</fullName>
        <shortName evidence="4">uL3 MTase</shortName>
        <ecNumber evidence="4">2.1.1.298</ecNumber>
    </recommendedName>
    <alternativeName>
        <fullName evidence="4">N5-glutamine methyltransferase PrmB</fullName>
    </alternativeName>
</protein>
<name>A0A450T605_9GAMM</name>
<feature type="domain" description="Methyltransferase small" evidence="5">
    <location>
        <begin position="136"/>
        <end position="219"/>
    </location>
</feature>
<evidence type="ECO:0000256" key="4">
    <source>
        <dbReference type="HAMAP-Rule" id="MF_02125"/>
    </source>
</evidence>
<dbReference type="InterPro" id="IPR004556">
    <property type="entry name" value="HemK-like"/>
</dbReference>
<dbReference type="InterPro" id="IPR007848">
    <property type="entry name" value="Small_mtfrase_dom"/>
</dbReference>
<dbReference type="PIRSF" id="PIRSF037167">
    <property type="entry name" value="Mtase_YfcB_prd"/>
    <property type="match status" value="1"/>
</dbReference>
<dbReference type="InterPro" id="IPR029063">
    <property type="entry name" value="SAM-dependent_MTases_sf"/>
</dbReference>
<dbReference type="GO" id="GO:0032259">
    <property type="term" value="P:methylation"/>
    <property type="evidence" value="ECO:0007669"/>
    <property type="project" value="UniProtKB-KW"/>
</dbReference>
<comment type="similarity">
    <text evidence="4">Belongs to the protein N5-glutamine methyltransferase family. PrmB subfamily.</text>
</comment>
<dbReference type="GO" id="GO:0036009">
    <property type="term" value="F:protein-glutamine N-methyltransferase activity"/>
    <property type="evidence" value="ECO:0007669"/>
    <property type="project" value="UniProtKB-UniRule"/>
</dbReference>
<dbReference type="InterPro" id="IPR002052">
    <property type="entry name" value="DNA_methylase_N6_adenine_CS"/>
</dbReference>
<dbReference type="GO" id="GO:0005840">
    <property type="term" value="C:ribosome"/>
    <property type="evidence" value="ECO:0007669"/>
    <property type="project" value="UniProtKB-KW"/>
</dbReference>
<dbReference type="InterPro" id="IPR017127">
    <property type="entry name" value="Ribosome_uL3_MTase"/>
</dbReference>
<comment type="catalytic activity">
    <reaction evidence="4">
        <text>L-glutaminyl-[ribosomal protein uL3] + S-adenosyl-L-methionine = N(5)-methyl-L-glutaminyl-[ribosomal protein uL3] + S-adenosyl-L-homocysteine + H(+)</text>
        <dbReference type="Rhea" id="RHEA:45020"/>
        <dbReference type="Rhea" id="RHEA-COMP:11063"/>
        <dbReference type="Rhea" id="RHEA-COMP:11064"/>
        <dbReference type="ChEBI" id="CHEBI:15378"/>
        <dbReference type="ChEBI" id="CHEBI:30011"/>
        <dbReference type="ChEBI" id="CHEBI:57856"/>
        <dbReference type="ChEBI" id="CHEBI:59789"/>
        <dbReference type="ChEBI" id="CHEBI:61891"/>
        <dbReference type="EC" id="2.1.1.298"/>
    </reaction>
</comment>